<evidence type="ECO:0000256" key="4">
    <source>
        <dbReference type="ARBA" id="ARBA00022574"/>
    </source>
</evidence>
<dbReference type="InterPro" id="IPR019015">
    <property type="entry name" value="HIRA_B_motif"/>
</dbReference>
<dbReference type="InterPro" id="IPR055410">
    <property type="entry name" value="Beta-prop_CAF1B_HIR1"/>
</dbReference>
<dbReference type="GO" id="GO:0000785">
    <property type="term" value="C:chromatin"/>
    <property type="evidence" value="ECO:0007669"/>
    <property type="project" value="TreeGrafter"/>
</dbReference>
<dbReference type="EMBL" id="LMYN01000010">
    <property type="protein sequence ID" value="KSA03341.1"/>
    <property type="molecule type" value="Genomic_DNA"/>
</dbReference>
<feature type="domain" description="CAF1B/HIR1 beta-propeller" evidence="14">
    <location>
        <begin position="15"/>
        <end position="359"/>
    </location>
</feature>
<dbReference type="GO" id="GO:0006355">
    <property type="term" value="P:regulation of DNA-templated transcription"/>
    <property type="evidence" value="ECO:0007669"/>
    <property type="project" value="InterPro"/>
</dbReference>
<dbReference type="InterPro" id="IPR015943">
    <property type="entry name" value="WD40/YVTN_repeat-like_dom_sf"/>
</dbReference>
<evidence type="ECO:0000256" key="12">
    <source>
        <dbReference type="SAM" id="MobiDB-lite"/>
    </source>
</evidence>
<evidence type="ECO:0000256" key="6">
    <source>
        <dbReference type="ARBA" id="ARBA00022853"/>
    </source>
</evidence>
<keyword evidence="6 11" id="KW-0156">Chromatin regulator</keyword>
<dbReference type="InterPro" id="IPR011494">
    <property type="entry name" value="HIRA-like_C"/>
</dbReference>
<dbReference type="SUPFAM" id="SSF50978">
    <property type="entry name" value="WD40 repeat-like"/>
    <property type="match status" value="2"/>
</dbReference>
<dbReference type="GO" id="GO:0000417">
    <property type="term" value="C:HIR complex"/>
    <property type="evidence" value="ECO:0007669"/>
    <property type="project" value="TreeGrafter"/>
</dbReference>
<comment type="caution">
    <text evidence="15">The sequence shown here is derived from an EMBL/GenBank/DDBJ whole genome shotgun (WGS) entry which is preliminary data.</text>
</comment>
<dbReference type="PANTHER" id="PTHR13831:SF1">
    <property type="entry name" value="PROTEIN HIR2"/>
    <property type="match status" value="1"/>
</dbReference>
<dbReference type="GeneID" id="26837835"/>
<reference evidence="15 16" key="1">
    <citation type="submission" date="2015-11" db="EMBL/GenBank/DDBJ databases">
        <title>The genome of Debaryomyces fabryi.</title>
        <authorList>
            <person name="Tafer H."/>
            <person name="Lopandic K."/>
        </authorList>
    </citation>
    <scope>NUCLEOTIDE SEQUENCE [LARGE SCALE GENOMIC DNA]</scope>
    <source>
        <strain evidence="15 16">CBS 789</strain>
    </source>
</reference>
<dbReference type="InterPro" id="IPR031120">
    <property type="entry name" value="HIR1-like"/>
</dbReference>
<evidence type="ECO:0000313" key="16">
    <source>
        <dbReference type="Proteomes" id="UP000054251"/>
    </source>
</evidence>
<dbReference type="GO" id="GO:0005634">
    <property type="term" value="C:nucleus"/>
    <property type="evidence" value="ECO:0007669"/>
    <property type="project" value="UniProtKB-SubCell"/>
</dbReference>
<dbReference type="PROSITE" id="PS50082">
    <property type="entry name" value="WD_REPEATS_2"/>
    <property type="match status" value="1"/>
</dbReference>
<evidence type="ECO:0000256" key="2">
    <source>
        <dbReference type="ARBA" id="ARBA00007306"/>
    </source>
</evidence>
<dbReference type="InterPro" id="IPR001680">
    <property type="entry name" value="WD40_rpt"/>
</dbReference>
<dbReference type="Gene3D" id="2.130.10.10">
    <property type="entry name" value="YVTN repeat-like/Quinoprotein amine dehydrogenase"/>
    <property type="match status" value="2"/>
</dbReference>
<dbReference type="SMART" id="SM00320">
    <property type="entry name" value="WD40"/>
    <property type="match status" value="6"/>
</dbReference>
<gene>
    <name evidence="15" type="ORF">AC631_00826</name>
</gene>
<accession>A0A0V1Q4B5</accession>
<dbReference type="Proteomes" id="UP000054251">
    <property type="component" value="Unassembled WGS sequence"/>
</dbReference>
<sequence>MRVLVLPSVLHSGQIHSIDVNKNNSKILTSGLDKEINVWSLQEFIRLNTEENDKIKENLGKIEPLARITVHEDLVNIVKWCPQNEHVFASGDVQGKVYMHDISKDTNELIFPFGLKEERTSRVVDLSWSNDGRLLAWSTADSKIHIYDTEKATYQDLTSLSNLEKLTVQRSIAFDPTNSYLISMGDDTLIYLYQYQYEATTGNYQFRLINRISKLINKTSLNVDYKRISWSPDGEYVSVPTASKNQTSLISLLSRSNGWNNILSLVGHNLDCEVVQYSPKIYNYSDNTENPKLFNVIATAGSDMTLVVWNTTKDKPIFILKEVSKKPIVDLCWDKTGSSLFVASLDGHLSIISFQPQELGNTISDELWEKLFEMGKGSIKPFNEKSEQDSTASTKKGSHNTIDILDQKNSVNVEEAKAKIITDGANDSSSVTPEEDHIDTETSKQDSQINDKQVTNFVPDIIPAIIEDAPKTQDILHSAMNTTRISKPQKNVKEKSTKVALEKAKITTKNGKKRIQPMLISSTNENNSNIAVKKAVIPESNGSSSLMSSGKVLMEFDKPSYSVSDDLYKQNKRTKVQDENSTKKLKRELEPVKFIGSVIVNPSTTFARIRLSIPKVRLNFQLSSTGEENCVFDVKNGLGNETKPSRITFFKKEKQIWCDFIPRFVQLVTEGSVFWAVSTADGQILTYSRTSGKKLLPPIILGSPLSFLESHGKFLMAVTSIGELFVWDIEQRKIHLQSNLSLSALLDLSNKYQEDGLSKSDNITMCSITNNGIPLLTLSNGTGYLFNRDLGVWQTISESWWAFGSHYWDSLGNDDGSKPQSYGLFGDSNDSSIVGLLEQKTNELILRKTRAGRGKYFNKISKNMLMKEGFENLENTISLSHLENRILCCELLGEFKDFHDFFIIYVKRICELGFKAKLFEVCDQLLGPSELNSTITGESEMKWSPEICGLKKHDLLKEVILSCAKNRDCQRILIHFGKKIGVVDIEEFD</sequence>
<keyword evidence="3 11" id="KW-0678">Repressor</keyword>
<evidence type="ECO:0000256" key="7">
    <source>
        <dbReference type="ARBA" id="ARBA00023015"/>
    </source>
</evidence>
<evidence type="ECO:0000256" key="3">
    <source>
        <dbReference type="ARBA" id="ARBA00022491"/>
    </source>
</evidence>
<protein>
    <recommendedName>
        <fullName evidence="11">Protein HIR</fullName>
    </recommendedName>
</protein>
<evidence type="ECO:0000259" key="13">
    <source>
        <dbReference type="Pfam" id="PF07569"/>
    </source>
</evidence>
<dbReference type="Pfam" id="PF09453">
    <property type="entry name" value="HIRA_B"/>
    <property type="match status" value="1"/>
</dbReference>
<keyword evidence="5 11" id="KW-0677">Repeat</keyword>
<dbReference type="PANTHER" id="PTHR13831">
    <property type="entry name" value="MEMBER OF THE HIR1 FAMILY OF WD-REPEAT PROTEINS"/>
    <property type="match status" value="1"/>
</dbReference>
<dbReference type="GO" id="GO:0006351">
    <property type="term" value="P:DNA-templated transcription"/>
    <property type="evidence" value="ECO:0007669"/>
    <property type="project" value="InterPro"/>
</dbReference>
<comment type="similarity">
    <text evidence="2 11">Belongs to the WD repeat HIR1 family.</text>
</comment>
<feature type="region of interest" description="Disordered" evidence="12">
    <location>
        <begin position="420"/>
        <end position="449"/>
    </location>
</feature>
<dbReference type="GO" id="GO:0031491">
    <property type="term" value="F:nucleosome binding"/>
    <property type="evidence" value="ECO:0007669"/>
    <property type="project" value="TreeGrafter"/>
</dbReference>
<evidence type="ECO:0000256" key="9">
    <source>
        <dbReference type="ARBA" id="ARBA00023242"/>
    </source>
</evidence>
<dbReference type="RefSeq" id="XP_015469443.1">
    <property type="nucleotide sequence ID" value="XM_015609656.1"/>
</dbReference>
<keyword evidence="4 10" id="KW-0853">WD repeat</keyword>
<feature type="compositionally biased region" description="Polar residues" evidence="12">
    <location>
        <begin position="389"/>
        <end position="408"/>
    </location>
</feature>
<organism evidence="15 16">
    <name type="scientific">Debaryomyces fabryi</name>
    <dbReference type="NCBI Taxonomy" id="58627"/>
    <lineage>
        <taxon>Eukaryota</taxon>
        <taxon>Fungi</taxon>
        <taxon>Dikarya</taxon>
        <taxon>Ascomycota</taxon>
        <taxon>Saccharomycotina</taxon>
        <taxon>Pichiomycetes</taxon>
        <taxon>Debaryomycetaceae</taxon>
        <taxon>Debaryomyces</taxon>
    </lineage>
</organism>
<dbReference type="InterPro" id="IPR036322">
    <property type="entry name" value="WD40_repeat_dom_sf"/>
</dbReference>
<dbReference type="OrthoDB" id="1741719at2759"/>
<comment type="subcellular location">
    <subcellularLocation>
        <location evidence="1 11">Nucleus</location>
    </subcellularLocation>
</comment>
<feature type="repeat" description="WD" evidence="10">
    <location>
        <begin position="8"/>
        <end position="49"/>
    </location>
</feature>
<keyword evidence="9 11" id="KW-0539">Nucleus</keyword>
<evidence type="ECO:0000256" key="8">
    <source>
        <dbReference type="ARBA" id="ARBA00023163"/>
    </source>
</evidence>
<keyword evidence="16" id="KW-1185">Reference proteome</keyword>
<proteinExistence type="inferred from homology"/>
<dbReference type="Pfam" id="PF07569">
    <property type="entry name" value="Hira"/>
    <property type="match status" value="1"/>
</dbReference>
<evidence type="ECO:0000259" key="14">
    <source>
        <dbReference type="Pfam" id="PF24105"/>
    </source>
</evidence>
<keyword evidence="7 11" id="KW-0805">Transcription regulation</keyword>
<name>A0A0V1Q4B5_9ASCO</name>
<evidence type="ECO:0000256" key="10">
    <source>
        <dbReference type="PROSITE-ProRule" id="PRU00221"/>
    </source>
</evidence>
<evidence type="ECO:0000256" key="1">
    <source>
        <dbReference type="ARBA" id="ARBA00004123"/>
    </source>
</evidence>
<evidence type="ECO:0000313" key="15">
    <source>
        <dbReference type="EMBL" id="KSA03341.1"/>
    </source>
</evidence>
<dbReference type="Pfam" id="PF24105">
    <property type="entry name" value="Beta-prop_CAF1B_HIR1"/>
    <property type="match status" value="1"/>
</dbReference>
<feature type="region of interest" description="Disordered" evidence="12">
    <location>
        <begin position="379"/>
        <end position="408"/>
    </location>
</feature>
<dbReference type="AlphaFoldDB" id="A0A0V1Q4B5"/>
<dbReference type="GO" id="GO:0006338">
    <property type="term" value="P:chromatin remodeling"/>
    <property type="evidence" value="ECO:0007669"/>
    <property type="project" value="InterPro"/>
</dbReference>
<evidence type="ECO:0000256" key="5">
    <source>
        <dbReference type="ARBA" id="ARBA00022737"/>
    </source>
</evidence>
<feature type="domain" description="Protein HIRA-like C-terminal" evidence="13">
    <location>
        <begin position="692"/>
        <end position="925"/>
    </location>
</feature>
<evidence type="ECO:0000256" key="11">
    <source>
        <dbReference type="RuleBase" id="RU364014"/>
    </source>
</evidence>
<dbReference type="PROSITE" id="PS50294">
    <property type="entry name" value="WD_REPEATS_REGION"/>
    <property type="match status" value="1"/>
</dbReference>
<keyword evidence="8 11" id="KW-0804">Transcription</keyword>
<comment type="function">
    <text evidence="11">Required for replication-independent chromatin assembly and for the periodic repression of histone gene transcription during the cell cycle.</text>
</comment>